<keyword evidence="2" id="KW-1185">Reference proteome</keyword>
<proteinExistence type="predicted"/>
<dbReference type="Gene3D" id="3.90.850.10">
    <property type="entry name" value="Fumarylacetoacetase-like, C-terminal domain"/>
    <property type="match status" value="1"/>
</dbReference>
<dbReference type="PANTHER" id="PTHR30143">
    <property type="entry name" value="ACID HYDRATASE"/>
    <property type="match status" value="1"/>
</dbReference>
<gene>
    <name evidence="1" type="ORF">OOZ53_19575</name>
</gene>
<sequence>MELELEHEIAKRLRHAEANAEPIEPFAHEIGEREVLRAYDIQHLNTQHGLSTGRILRGRKIGLTAKTVQQQLGSGLIDQSQNATVAAIQMAEKKVWA</sequence>
<reference evidence="1" key="1">
    <citation type="submission" date="2022-11" db="EMBL/GenBank/DDBJ databases">
        <title>Hoeflea poritis sp. nov., isolated from scleractinian coral Porites lutea.</title>
        <authorList>
            <person name="Zhang G."/>
            <person name="Wei Q."/>
            <person name="Cai L."/>
        </authorList>
    </citation>
    <scope>NUCLEOTIDE SEQUENCE</scope>
    <source>
        <strain evidence="1">E7-10</strain>
    </source>
</reference>
<dbReference type="SUPFAM" id="SSF56529">
    <property type="entry name" value="FAH"/>
    <property type="match status" value="1"/>
</dbReference>
<organism evidence="1 2">
    <name type="scientific">Hoeflea poritis</name>
    <dbReference type="NCBI Taxonomy" id="2993659"/>
    <lineage>
        <taxon>Bacteria</taxon>
        <taxon>Pseudomonadati</taxon>
        <taxon>Pseudomonadota</taxon>
        <taxon>Alphaproteobacteria</taxon>
        <taxon>Hyphomicrobiales</taxon>
        <taxon>Rhizobiaceae</taxon>
        <taxon>Hoeflea</taxon>
    </lineage>
</organism>
<accession>A0ABT4VSC6</accession>
<dbReference type="PANTHER" id="PTHR30143:SF0">
    <property type="entry name" value="2-KETO-4-PENTENOATE HYDRATASE"/>
    <property type="match status" value="1"/>
</dbReference>
<protein>
    <submittedName>
        <fullName evidence="1">Uncharacterized protein</fullName>
    </submittedName>
</protein>
<dbReference type="Proteomes" id="UP001148313">
    <property type="component" value="Unassembled WGS sequence"/>
</dbReference>
<comment type="caution">
    <text evidence="1">The sequence shown here is derived from an EMBL/GenBank/DDBJ whole genome shotgun (WGS) entry which is preliminary data.</text>
</comment>
<dbReference type="InterPro" id="IPR036663">
    <property type="entry name" value="Fumarylacetoacetase_C_sf"/>
</dbReference>
<dbReference type="EMBL" id="JAPJZH010000013">
    <property type="protein sequence ID" value="MDA4847571.1"/>
    <property type="molecule type" value="Genomic_DNA"/>
</dbReference>
<feature type="non-terminal residue" evidence="1">
    <location>
        <position position="97"/>
    </location>
</feature>
<name>A0ABT4VSC6_9HYPH</name>
<evidence type="ECO:0000313" key="1">
    <source>
        <dbReference type="EMBL" id="MDA4847571.1"/>
    </source>
</evidence>
<evidence type="ECO:0000313" key="2">
    <source>
        <dbReference type="Proteomes" id="UP001148313"/>
    </source>
</evidence>
<dbReference type="InterPro" id="IPR050772">
    <property type="entry name" value="Hydratase-Decarb/MhpD_sf"/>
</dbReference>